<keyword evidence="4" id="KW-1185">Reference proteome</keyword>
<gene>
    <name evidence="3" type="ORF">NLU13_8880</name>
</gene>
<comment type="caution">
    <text evidence="3">The sequence shown here is derived from an EMBL/GenBank/DDBJ whole genome shotgun (WGS) entry which is preliminary data.</text>
</comment>
<evidence type="ECO:0000256" key="2">
    <source>
        <dbReference type="SAM" id="SignalP"/>
    </source>
</evidence>
<evidence type="ECO:0000256" key="1">
    <source>
        <dbReference type="SAM" id="MobiDB-lite"/>
    </source>
</evidence>
<feature type="region of interest" description="Disordered" evidence="1">
    <location>
        <begin position="121"/>
        <end position="155"/>
    </location>
</feature>
<dbReference type="EMBL" id="JAPDFR010000009">
    <property type="protein sequence ID" value="KAK0382964.1"/>
    <property type="molecule type" value="Genomic_DNA"/>
</dbReference>
<evidence type="ECO:0000313" key="3">
    <source>
        <dbReference type="EMBL" id="KAK0382964.1"/>
    </source>
</evidence>
<reference evidence="3" key="1">
    <citation type="submission" date="2022-10" db="EMBL/GenBank/DDBJ databases">
        <title>Determination and structural analysis of whole genome sequence of Sarocladium strictum F4-1.</title>
        <authorList>
            <person name="Hu L."/>
            <person name="Jiang Y."/>
        </authorList>
    </citation>
    <scope>NUCLEOTIDE SEQUENCE</scope>
    <source>
        <strain evidence="3">F4-1</strain>
    </source>
</reference>
<name>A0AA39G9P8_SARSR</name>
<evidence type="ECO:0000313" key="4">
    <source>
        <dbReference type="Proteomes" id="UP001175261"/>
    </source>
</evidence>
<feature type="chain" id="PRO_5041416118" evidence="2">
    <location>
        <begin position="19"/>
        <end position="271"/>
    </location>
</feature>
<protein>
    <submittedName>
        <fullName evidence="3">Uncharacterized protein</fullName>
    </submittedName>
</protein>
<feature type="signal peptide" evidence="2">
    <location>
        <begin position="1"/>
        <end position="18"/>
    </location>
</feature>
<accession>A0AA39G9P8</accession>
<dbReference type="AlphaFoldDB" id="A0AA39G9P8"/>
<dbReference type="Proteomes" id="UP001175261">
    <property type="component" value="Unassembled WGS sequence"/>
</dbReference>
<sequence>MVRFTVLSLIAAASGVLAGKDLVLEAKFDPTNADTVEDAAWNCVVDFARDNPDDICGKAVNYGPRQKFADMCALGDVLLYDTLQYEFCRQSEISEQLATSFTQQTIPPRDIVFLSSSILTTSPGRKRKSPPPSKRPCVRCMERSAATPSSSSPTRPVVKINLTENIFTAPATLTITPSGEPVATVTISHHPVLKVVTVAYNRLARTTLETIVKTTATTGGASLAIRTRVPEAATEHEMDKRMCPGMPPWSMRGIVEGGGVAEPTPRPTLEV</sequence>
<keyword evidence="2" id="KW-0732">Signal</keyword>
<feature type="compositionally biased region" description="Low complexity" evidence="1">
    <location>
        <begin position="143"/>
        <end position="155"/>
    </location>
</feature>
<organism evidence="3 4">
    <name type="scientific">Sarocladium strictum</name>
    <name type="common">Black bundle disease fungus</name>
    <name type="synonym">Acremonium strictum</name>
    <dbReference type="NCBI Taxonomy" id="5046"/>
    <lineage>
        <taxon>Eukaryota</taxon>
        <taxon>Fungi</taxon>
        <taxon>Dikarya</taxon>
        <taxon>Ascomycota</taxon>
        <taxon>Pezizomycotina</taxon>
        <taxon>Sordariomycetes</taxon>
        <taxon>Hypocreomycetidae</taxon>
        <taxon>Hypocreales</taxon>
        <taxon>Sarocladiaceae</taxon>
        <taxon>Sarocladium</taxon>
    </lineage>
</organism>
<proteinExistence type="predicted"/>